<sequence length="38" mass="4731">MVIRISQPPYDLKRHLKFQPKIQRRISEHILIFFLVRL</sequence>
<proteinExistence type="predicted"/>
<keyword evidence="2" id="KW-1185">Reference proteome</keyword>
<name>A0A8S1T6U9_PAROT</name>
<gene>
    <name evidence="1" type="ORF">POCTA_138.1.T0180267</name>
</gene>
<evidence type="ECO:0000313" key="2">
    <source>
        <dbReference type="Proteomes" id="UP000683925"/>
    </source>
</evidence>
<dbReference type="Proteomes" id="UP000683925">
    <property type="component" value="Unassembled WGS sequence"/>
</dbReference>
<dbReference type="AlphaFoldDB" id="A0A8S1T6U9"/>
<accession>A0A8S1T6U9</accession>
<reference evidence="1" key="1">
    <citation type="submission" date="2021-01" db="EMBL/GenBank/DDBJ databases">
        <authorList>
            <consortium name="Genoscope - CEA"/>
            <person name="William W."/>
        </authorList>
    </citation>
    <scope>NUCLEOTIDE SEQUENCE</scope>
</reference>
<comment type="caution">
    <text evidence="1">The sequence shown here is derived from an EMBL/GenBank/DDBJ whole genome shotgun (WGS) entry which is preliminary data.</text>
</comment>
<organism evidence="1 2">
    <name type="scientific">Paramecium octaurelia</name>
    <dbReference type="NCBI Taxonomy" id="43137"/>
    <lineage>
        <taxon>Eukaryota</taxon>
        <taxon>Sar</taxon>
        <taxon>Alveolata</taxon>
        <taxon>Ciliophora</taxon>
        <taxon>Intramacronucleata</taxon>
        <taxon>Oligohymenophorea</taxon>
        <taxon>Peniculida</taxon>
        <taxon>Parameciidae</taxon>
        <taxon>Paramecium</taxon>
    </lineage>
</organism>
<protein>
    <submittedName>
        <fullName evidence="1">Uncharacterized protein</fullName>
    </submittedName>
</protein>
<dbReference type="EMBL" id="CAJJDP010000018">
    <property type="protein sequence ID" value="CAD8146372.1"/>
    <property type="molecule type" value="Genomic_DNA"/>
</dbReference>
<evidence type="ECO:0000313" key="1">
    <source>
        <dbReference type="EMBL" id="CAD8146372.1"/>
    </source>
</evidence>